<evidence type="ECO:0000256" key="1">
    <source>
        <dbReference type="ARBA" id="ARBA00004236"/>
    </source>
</evidence>
<evidence type="ECO:0000256" key="3">
    <source>
        <dbReference type="ARBA" id="ARBA00022475"/>
    </source>
</evidence>
<feature type="chain" id="PRO_5012451122" evidence="10">
    <location>
        <begin position="29"/>
        <end position="353"/>
    </location>
</feature>
<dbReference type="PRINTS" id="PR00023">
    <property type="entry name" value="ZPELLUCIDA"/>
</dbReference>
<feature type="region of interest" description="Disordered" evidence="9">
    <location>
        <begin position="281"/>
        <end position="304"/>
    </location>
</feature>
<comment type="caution">
    <text evidence="12">The sequence shown here is derived from an EMBL/GenBank/DDBJ whole genome shotgun (WGS) entry which is preliminary data.</text>
</comment>
<sequence>MVPNTTSILRKCFSWIFWALLTVVTVQASNGYPGLRVRCKADYMELTLIRKHYAKIDPATLRLTDGSCGPHFHNSSIMVIRAPLGGCGTKAGPEGRLLGFRNEVYADLKGRSSIAREPAYQFRLHCLYYTTAKIMLHSFKPDAKVIVEPPTEFGNLMFETNMFQTDKYISQYTQFPVKVHVSESVYLQVRVKSNASGLSMLLENCWATPTPNANANDSEVYWLIKEGCPETNYLNYKASDSVYQRFSFEAFKMEESEVVYLHCEVLVCAHNSVNKTRCAEGCTKDSGSSRRRRDETNRDQRKGVTSLGPLKILTDRLEVQPPQKDETRSQSTQVTLEIRAVLLSFFLAFLSLM</sequence>
<dbReference type="Proteomes" id="UP000225706">
    <property type="component" value="Unassembled WGS sequence"/>
</dbReference>
<comment type="subcellular location">
    <subcellularLocation>
        <location evidence="1">Cell membrane</location>
    </subcellularLocation>
    <subcellularLocation>
        <location evidence="2">Secreted</location>
    </subcellularLocation>
</comment>
<dbReference type="GO" id="GO:0005576">
    <property type="term" value="C:extracellular region"/>
    <property type="evidence" value="ECO:0007669"/>
    <property type="project" value="UniProtKB-SubCell"/>
</dbReference>
<dbReference type="PROSITE" id="PS00682">
    <property type="entry name" value="ZP_1"/>
    <property type="match status" value="1"/>
</dbReference>
<dbReference type="InterPro" id="IPR042235">
    <property type="entry name" value="ZP-C_dom"/>
</dbReference>
<evidence type="ECO:0000256" key="8">
    <source>
        <dbReference type="ARBA" id="ARBA00023180"/>
    </source>
</evidence>
<dbReference type="PROSITE" id="PS51034">
    <property type="entry name" value="ZP_2"/>
    <property type="match status" value="1"/>
</dbReference>
<dbReference type="GO" id="GO:0005886">
    <property type="term" value="C:plasma membrane"/>
    <property type="evidence" value="ECO:0007669"/>
    <property type="project" value="UniProtKB-SubCell"/>
</dbReference>
<keyword evidence="6" id="KW-0472">Membrane</keyword>
<dbReference type="STRING" id="50429.A0A2B4RGS2"/>
<dbReference type="PANTHER" id="PTHR14002">
    <property type="entry name" value="ENDOGLIN/TGF-BETA RECEPTOR TYPE III"/>
    <property type="match status" value="1"/>
</dbReference>
<dbReference type="InterPro" id="IPR055355">
    <property type="entry name" value="ZP-C"/>
</dbReference>
<keyword evidence="8" id="KW-0325">Glycoprotein</keyword>
<dbReference type="PANTHER" id="PTHR14002:SF43">
    <property type="entry name" value="DELTA-LIKE PROTEIN"/>
    <property type="match status" value="1"/>
</dbReference>
<evidence type="ECO:0000313" key="12">
    <source>
        <dbReference type="EMBL" id="PFX15547.1"/>
    </source>
</evidence>
<dbReference type="InterPro" id="IPR048290">
    <property type="entry name" value="ZP_chr"/>
</dbReference>
<evidence type="ECO:0000313" key="13">
    <source>
        <dbReference type="Proteomes" id="UP000225706"/>
    </source>
</evidence>
<evidence type="ECO:0000256" key="2">
    <source>
        <dbReference type="ARBA" id="ARBA00004613"/>
    </source>
</evidence>
<feature type="domain" description="ZP" evidence="11">
    <location>
        <begin position="38"/>
        <end position="285"/>
    </location>
</feature>
<keyword evidence="5 10" id="KW-0732">Signal</keyword>
<name>A0A2B4RGS2_STYPI</name>
<evidence type="ECO:0000256" key="10">
    <source>
        <dbReference type="SAM" id="SignalP"/>
    </source>
</evidence>
<organism evidence="12 13">
    <name type="scientific">Stylophora pistillata</name>
    <name type="common">Smooth cauliflower coral</name>
    <dbReference type="NCBI Taxonomy" id="50429"/>
    <lineage>
        <taxon>Eukaryota</taxon>
        <taxon>Metazoa</taxon>
        <taxon>Cnidaria</taxon>
        <taxon>Anthozoa</taxon>
        <taxon>Hexacorallia</taxon>
        <taxon>Scleractinia</taxon>
        <taxon>Astrocoeniina</taxon>
        <taxon>Pocilloporidae</taxon>
        <taxon>Stylophora</taxon>
    </lineage>
</organism>
<dbReference type="Gene3D" id="2.60.40.4100">
    <property type="entry name" value="Zona pellucida, ZP-C domain"/>
    <property type="match status" value="1"/>
</dbReference>
<protein>
    <submittedName>
        <fullName evidence="12">Zona pellucida sperm-binding protein 2</fullName>
    </submittedName>
</protein>
<evidence type="ECO:0000256" key="6">
    <source>
        <dbReference type="ARBA" id="ARBA00023136"/>
    </source>
</evidence>
<reference evidence="13" key="1">
    <citation type="journal article" date="2017" name="bioRxiv">
        <title>Comparative analysis of the genomes of Stylophora pistillata and Acropora digitifera provides evidence for extensive differences between species of corals.</title>
        <authorList>
            <person name="Voolstra C.R."/>
            <person name="Li Y."/>
            <person name="Liew Y.J."/>
            <person name="Baumgarten S."/>
            <person name="Zoccola D."/>
            <person name="Flot J.-F."/>
            <person name="Tambutte S."/>
            <person name="Allemand D."/>
            <person name="Aranda M."/>
        </authorList>
    </citation>
    <scope>NUCLEOTIDE SEQUENCE [LARGE SCALE GENOMIC DNA]</scope>
</reference>
<dbReference type="InterPro" id="IPR001507">
    <property type="entry name" value="ZP_dom"/>
</dbReference>
<keyword evidence="4" id="KW-0964">Secreted</keyword>
<evidence type="ECO:0000256" key="9">
    <source>
        <dbReference type="SAM" id="MobiDB-lite"/>
    </source>
</evidence>
<gene>
    <name evidence="12" type="primary">ZP2</name>
    <name evidence="12" type="ORF">AWC38_SpisGene20235</name>
</gene>
<dbReference type="EMBL" id="LSMT01000638">
    <property type="protein sequence ID" value="PFX15547.1"/>
    <property type="molecule type" value="Genomic_DNA"/>
</dbReference>
<dbReference type="Gene3D" id="2.60.40.3210">
    <property type="entry name" value="Zona pellucida, ZP-N domain"/>
    <property type="match status" value="1"/>
</dbReference>
<dbReference type="OrthoDB" id="10063988at2759"/>
<keyword evidence="7" id="KW-1015">Disulfide bond</keyword>
<feature type="signal peptide" evidence="10">
    <location>
        <begin position="1"/>
        <end position="28"/>
    </location>
</feature>
<proteinExistence type="predicted"/>
<dbReference type="InterPro" id="IPR017977">
    <property type="entry name" value="ZP_dom_CS"/>
</dbReference>
<feature type="compositionally biased region" description="Basic and acidic residues" evidence="9">
    <location>
        <begin position="292"/>
        <end position="302"/>
    </location>
</feature>
<keyword evidence="13" id="KW-1185">Reference proteome</keyword>
<dbReference type="AlphaFoldDB" id="A0A2B4RGS2"/>
<dbReference type="Pfam" id="PF00100">
    <property type="entry name" value="Zona_pellucida"/>
    <property type="match status" value="1"/>
</dbReference>
<evidence type="ECO:0000256" key="4">
    <source>
        <dbReference type="ARBA" id="ARBA00022525"/>
    </source>
</evidence>
<evidence type="ECO:0000259" key="11">
    <source>
        <dbReference type="PROSITE" id="PS51034"/>
    </source>
</evidence>
<dbReference type="SMART" id="SM00241">
    <property type="entry name" value="ZP"/>
    <property type="match status" value="1"/>
</dbReference>
<keyword evidence="3" id="KW-1003">Cell membrane</keyword>
<accession>A0A2B4RGS2</accession>
<evidence type="ECO:0000256" key="5">
    <source>
        <dbReference type="ARBA" id="ARBA00022729"/>
    </source>
</evidence>
<evidence type="ECO:0000256" key="7">
    <source>
        <dbReference type="ARBA" id="ARBA00023157"/>
    </source>
</evidence>